<evidence type="ECO:0000313" key="2">
    <source>
        <dbReference type="EMBL" id="GGS78021.1"/>
    </source>
</evidence>
<dbReference type="GO" id="GO:0003677">
    <property type="term" value="F:DNA binding"/>
    <property type="evidence" value="ECO:0007669"/>
    <property type="project" value="UniProtKB-KW"/>
</dbReference>
<comment type="caution">
    <text evidence="2">The sequence shown here is derived from an EMBL/GenBank/DDBJ whole genome shotgun (WGS) entry which is preliminary data.</text>
</comment>
<dbReference type="Gene3D" id="1.10.260.40">
    <property type="entry name" value="lambda repressor-like DNA-binding domains"/>
    <property type="match status" value="2"/>
</dbReference>
<feature type="domain" description="HTH cro/C1-type" evidence="1">
    <location>
        <begin position="126"/>
        <end position="181"/>
    </location>
</feature>
<dbReference type="CDD" id="cd00093">
    <property type="entry name" value="HTH_XRE"/>
    <property type="match status" value="1"/>
</dbReference>
<evidence type="ECO:0000259" key="1">
    <source>
        <dbReference type="PROSITE" id="PS50943"/>
    </source>
</evidence>
<organism evidence="2 3">
    <name type="scientific">Streptomyces badius</name>
    <dbReference type="NCBI Taxonomy" id="1941"/>
    <lineage>
        <taxon>Bacteria</taxon>
        <taxon>Bacillati</taxon>
        <taxon>Actinomycetota</taxon>
        <taxon>Actinomycetes</taxon>
        <taxon>Kitasatosporales</taxon>
        <taxon>Streptomycetaceae</taxon>
        <taxon>Streptomyces</taxon>
    </lineage>
</organism>
<keyword evidence="2" id="KW-0238">DNA-binding</keyword>
<dbReference type="SUPFAM" id="SSF47413">
    <property type="entry name" value="lambda repressor-like DNA-binding domains"/>
    <property type="match status" value="1"/>
</dbReference>
<name>A0ABQ2TMC0_STRBA</name>
<reference evidence="3" key="1">
    <citation type="journal article" date="2019" name="Int. J. Syst. Evol. Microbiol.">
        <title>The Global Catalogue of Microorganisms (GCM) 10K type strain sequencing project: providing services to taxonomists for standard genome sequencing and annotation.</title>
        <authorList>
            <consortium name="The Broad Institute Genomics Platform"/>
            <consortium name="The Broad Institute Genome Sequencing Center for Infectious Disease"/>
            <person name="Wu L."/>
            <person name="Ma J."/>
        </authorList>
    </citation>
    <scope>NUCLEOTIDE SEQUENCE [LARGE SCALE GENOMIC DNA]</scope>
    <source>
        <strain evidence="3">JCM 4350</strain>
    </source>
</reference>
<proteinExistence type="predicted"/>
<dbReference type="EMBL" id="BMSZ01000022">
    <property type="protein sequence ID" value="GGS78021.1"/>
    <property type="molecule type" value="Genomic_DNA"/>
</dbReference>
<dbReference type="InterPro" id="IPR010982">
    <property type="entry name" value="Lambda_DNA-bd_dom_sf"/>
</dbReference>
<accession>A0ABQ2TMC0</accession>
<dbReference type="PROSITE" id="PS50943">
    <property type="entry name" value="HTH_CROC1"/>
    <property type="match status" value="1"/>
</dbReference>
<protein>
    <submittedName>
        <fullName evidence="2">DNA-binding protein</fullName>
    </submittedName>
</protein>
<gene>
    <name evidence="2" type="ORF">GCM10010253_61060</name>
</gene>
<dbReference type="Pfam" id="PF13560">
    <property type="entry name" value="HTH_31"/>
    <property type="match status" value="1"/>
</dbReference>
<sequence>MPGVEGKALVGRVSRTARPVRGWRFLRSVFCGERTVARAEMDSYGGPVHPTPPFNAPAARRLREALGMAPGHVAYGLAAQYGLRISAETVVAWERGIATPGERELTALAGVLWCAPGELLAAAATLREHRMTRDLTVDELARQLGMTGASYQRMEESGRWRGNEKQSAALCRTLGLSAAQFLTATGRDEELAGLLTSAVTTRWQAYVRPVAKIVPLDRALIQDVLEQLHTDYQALMVSTLSWSSTGRERSGSTGDAGRAFLARVVEQFWRTARV</sequence>
<keyword evidence="3" id="KW-1185">Reference proteome</keyword>
<dbReference type="InterPro" id="IPR001387">
    <property type="entry name" value="Cro/C1-type_HTH"/>
</dbReference>
<evidence type="ECO:0000313" key="3">
    <source>
        <dbReference type="Proteomes" id="UP000659767"/>
    </source>
</evidence>
<dbReference type="Proteomes" id="UP000659767">
    <property type="component" value="Unassembled WGS sequence"/>
</dbReference>
<dbReference type="SMART" id="SM00530">
    <property type="entry name" value="HTH_XRE"/>
    <property type="match status" value="2"/>
</dbReference>